<dbReference type="SUPFAM" id="SSF55486">
    <property type="entry name" value="Metalloproteases ('zincins'), catalytic domain"/>
    <property type="match status" value="1"/>
</dbReference>
<dbReference type="AlphaFoldDB" id="W9J6B5"/>
<dbReference type="Pfam" id="PF16313">
    <property type="entry name" value="DUF4953"/>
    <property type="match status" value="1"/>
</dbReference>
<evidence type="ECO:0000259" key="1">
    <source>
        <dbReference type="Pfam" id="PF16313"/>
    </source>
</evidence>
<accession>W9J6B5</accession>
<sequence length="222" mass="25219">MSPRDNTAAQLLSPFTSSENDFQIDHMTDELSYNKPPKYPCVTEIYLATSIHDVQVGHVNEFSTLAIPIWKPESTVTYTIDAATFPVNFRLARLGEHATFVLKYRESPDNVSVLARAFLPDLFDRTMYIYGLAFTTPYCKDMDKVFQHELGHVLGLRHEFAATSEKHSVQIERSNPLSVMNYHGDLNFGIQPSDVEGLKALYKLKSGQFFKGFKVDVMDPEQ</sequence>
<protein>
    <recommendedName>
        <fullName evidence="1">EcxA zinc-binding domain-containing protein</fullName>
    </recommendedName>
</protein>
<dbReference type="GO" id="GO:0008237">
    <property type="term" value="F:metallopeptidase activity"/>
    <property type="evidence" value="ECO:0007669"/>
    <property type="project" value="InterPro"/>
</dbReference>
<proteinExistence type="predicted"/>
<feature type="domain" description="EcxA zinc-binding" evidence="1">
    <location>
        <begin position="143"/>
        <end position="205"/>
    </location>
</feature>
<dbReference type="Proteomes" id="UP000030753">
    <property type="component" value="Unassembled WGS sequence"/>
</dbReference>
<dbReference type="Gene3D" id="3.40.390.10">
    <property type="entry name" value="Collagenase (Catalytic Domain)"/>
    <property type="match status" value="1"/>
</dbReference>
<dbReference type="InterPro" id="IPR024079">
    <property type="entry name" value="MetalloPept_cat_dom_sf"/>
</dbReference>
<name>W9J6B5_FUSOX</name>
<dbReference type="InterPro" id="IPR032534">
    <property type="entry name" value="EcxA_zinc-bd"/>
</dbReference>
<dbReference type="EMBL" id="JH717839">
    <property type="protein sequence ID" value="EWZ00355.1"/>
    <property type="molecule type" value="Genomic_DNA"/>
</dbReference>
<organism evidence="2 3">
    <name type="scientific">Fusarium oxysporum NRRL 32931</name>
    <dbReference type="NCBI Taxonomy" id="660029"/>
    <lineage>
        <taxon>Eukaryota</taxon>
        <taxon>Fungi</taxon>
        <taxon>Dikarya</taxon>
        <taxon>Ascomycota</taxon>
        <taxon>Pezizomycotina</taxon>
        <taxon>Sordariomycetes</taxon>
        <taxon>Hypocreomycetidae</taxon>
        <taxon>Hypocreales</taxon>
        <taxon>Nectriaceae</taxon>
        <taxon>Fusarium</taxon>
        <taxon>Fusarium oxysporum species complex</taxon>
    </lineage>
</organism>
<evidence type="ECO:0000313" key="3">
    <source>
        <dbReference type="Proteomes" id="UP000030753"/>
    </source>
</evidence>
<reference evidence="2 3" key="1">
    <citation type="submission" date="2011-06" db="EMBL/GenBank/DDBJ databases">
        <title>The Genome Sequence of Fusarium oxysporum FOSC 3-a.</title>
        <authorList>
            <consortium name="The Broad Institute Genome Sequencing Platform"/>
            <person name="Ma L.-J."/>
            <person name="Gale L.R."/>
            <person name="Schwartz D.C."/>
            <person name="Zhou S."/>
            <person name="Corby-Kistler H."/>
            <person name="Young S.K."/>
            <person name="Zeng Q."/>
            <person name="Gargeya S."/>
            <person name="Fitzgerald M."/>
            <person name="Haas B."/>
            <person name="Abouelleil A."/>
            <person name="Alvarado L."/>
            <person name="Arachchi H.M."/>
            <person name="Berlin A."/>
            <person name="Brown A."/>
            <person name="Chapman S.B."/>
            <person name="Chen Z."/>
            <person name="Dunbar C."/>
            <person name="Freedman E."/>
            <person name="Gearin G."/>
            <person name="Gellesch M."/>
            <person name="Goldberg J."/>
            <person name="Griggs A."/>
            <person name="Gujja S."/>
            <person name="Heiman D."/>
            <person name="Howarth C."/>
            <person name="Larson L."/>
            <person name="Lui A."/>
            <person name="MacDonald P.J.P."/>
            <person name="Mehta T."/>
            <person name="Montmayeur A."/>
            <person name="Murphy C."/>
            <person name="Neiman D."/>
            <person name="Pearson M."/>
            <person name="Priest M."/>
            <person name="Roberts A."/>
            <person name="Saif S."/>
            <person name="Shea T."/>
            <person name="Shenoy N."/>
            <person name="Sisk P."/>
            <person name="Stolte C."/>
            <person name="Sykes S."/>
            <person name="Wortman J."/>
            <person name="Nusbaum C."/>
            <person name="Birren B."/>
        </authorList>
    </citation>
    <scope>NUCLEOTIDE SEQUENCE [LARGE SCALE GENOMIC DNA]</scope>
    <source>
        <strain evidence="3">FOSC 3-a</strain>
    </source>
</reference>
<dbReference type="HOGENOM" id="CLU_069189_1_0_1"/>
<evidence type="ECO:0000313" key="2">
    <source>
        <dbReference type="EMBL" id="EWZ00355.1"/>
    </source>
</evidence>
<gene>
    <name evidence="2" type="ORF">FOYG_00237</name>
</gene>
<dbReference type="OrthoDB" id="406838at2759"/>